<dbReference type="Proteomes" id="UP000775213">
    <property type="component" value="Unassembled WGS sequence"/>
</dbReference>
<comment type="caution">
    <text evidence="2">The sequence shown here is derived from an EMBL/GenBank/DDBJ whole genome shotgun (WGS) entry which is preliminary data.</text>
</comment>
<dbReference type="PANTHER" id="PTHR30128">
    <property type="entry name" value="OUTER MEMBRANE PROTEIN, OMPA-RELATED"/>
    <property type="match status" value="1"/>
</dbReference>
<dbReference type="InterPro" id="IPR056777">
    <property type="entry name" value="Ycf2_N"/>
</dbReference>
<feature type="domain" description="Ycf2 N-terminal" evidence="1">
    <location>
        <begin position="47"/>
        <end position="163"/>
    </location>
</feature>
<dbReference type="SUPFAM" id="SSF81558">
    <property type="entry name" value="Photosystem I subunits PsaA/PsaB"/>
    <property type="match status" value="1"/>
</dbReference>
<dbReference type="Gene3D" id="1.20.1130.10">
    <property type="entry name" value="Photosystem I PsaA/PsaB"/>
    <property type="match status" value="1"/>
</dbReference>
<dbReference type="SUPFAM" id="SSF50249">
    <property type="entry name" value="Nucleic acid-binding proteins"/>
    <property type="match status" value="1"/>
</dbReference>
<dbReference type="AlphaFoldDB" id="A0AAV7HG38"/>
<dbReference type="Gene3D" id="2.40.50.140">
    <property type="entry name" value="Nucleic acid-binding proteins"/>
    <property type="match status" value="1"/>
</dbReference>
<accession>A0AAV7HG38</accession>
<keyword evidence="3" id="KW-1185">Reference proteome</keyword>
<dbReference type="Pfam" id="PF05695">
    <property type="entry name" value="Ycf2"/>
    <property type="match status" value="1"/>
</dbReference>
<dbReference type="GO" id="GO:0006412">
    <property type="term" value="P:translation"/>
    <property type="evidence" value="ECO:0007669"/>
    <property type="project" value="InterPro"/>
</dbReference>
<dbReference type="GO" id="GO:0015979">
    <property type="term" value="P:photosynthesis"/>
    <property type="evidence" value="ECO:0007669"/>
    <property type="project" value="InterPro"/>
</dbReference>
<organism evidence="2 3">
    <name type="scientific">Dendrobium chrysotoxum</name>
    <name type="common">Orchid</name>
    <dbReference type="NCBI Taxonomy" id="161865"/>
    <lineage>
        <taxon>Eukaryota</taxon>
        <taxon>Viridiplantae</taxon>
        <taxon>Streptophyta</taxon>
        <taxon>Embryophyta</taxon>
        <taxon>Tracheophyta</taxon>
        <taxon>Spermatophyta</taxon>
        <taxon>Magnoliopsida</taxon>
        <taxon>Liliopsida</taxon>
        <taxon>Asparagales</taxon>
        <taxon>Orchidaceae</taxon>
        <taxon>Epidendroideae</taxon>
        <taxon>Malaxideae</taxon>
        <taxon>Dendrobiinae</taxon>
        <taxon>Dendrobium</taxon>
    </lineage>
</organism>
<dbReference type="EMBL" id="JAGFBR010000004">
    <property type="protein sequence ID" value="KAH0468001.1"/>
    <property type="molecule type" value="Genomic_DNA"/>
</dbReference>
<dbReference type="GO" id="GO:0015935">
    <property type="term" value="C:small ribosomal subunit"/>
    <property type="evidence" value="ECO:0007669"/>
    <property type="project" value="InterPro"/>
</dbReference>
<protein>
    <recommendedName>
        <fullName evidence="1">Ycf2 N-terminal domain-containing protein</fullName>
    </recommendedName>
</protein>
<name>A0AAV7HG38_DENCH</name>
<reference evidence="2 3" key="1">
    <citation type="journal article" date="2021" name="Hortic Res">
        <title>Chromosome-scale assembly of the Dendrobium chrysotoxum genome enhances the understanding of orchid evolution.</title>
        <authorList>
            <person name="Zhang Y."/>
            <person name="Zhang G.Q."/>
            <person name="Zhang D."/>
            <person name="Liu X.D."/>
            <person name="Xu X.Y."/>
            <person name="Sun W.H."/>
            <person name="Yu X."/>
            <person name="Zhu X."/>
            <person name="Wang Z.W."/>
            <person name="Zhao X."/>
            <person name="Zhong W.Y."/>
            <person name="Chen H."/>
            <person name="Yin W.L."/>
            <person name="Huang T."/>
            <person name="Niu S.C."/>
            <person name="Liu Z.J."/>
        </authorList>
    </citation>
    <scope>NUCLEOTIDE SEQUENCE [LARGE SCALE GENOMIC DNA]</scope>
    <source>
        <strain evidence="2">Lindl</strain>
    </source>
</reference>
<dbReference type="PRINTS" id="PR01034">
    <property type="entry name" value="RIBOSOMALS12"/>
</dbReference>
<dbReference type="InterPro" id="IPR012340">
    <property type="entry name" value="NA-bd_OB-fold"/>
</dbReference>
<sequence length="203" mass="23373">MVLLSDNKGDLSVNFSSITPKKQNSTLHKVARVCPTFGFEITTYIPSIGQNSQEHSIINIQLIGLRLSTKKICLSHFISFCPSVQIVHLKKLKPFILVYHDTSQRYKFLINGGIILPFLFKKIPKWMINSFHTRKNHRKSFDNTDSYLSMISHDQDNWFHYHKAAPKLAWFQDVESMLNHHLAGLLGLGSHSWVGHQIHKVLL</sequence>
<dbReference type="PANTHER" id="PTHR30128:SF19">
    <property type="entry name" value="PHOTOSYSTEM I P700 CHLOROPHYLL A APOPROTEIN A1-RELATED"/>
    <property type="match status" value="1"/>
</dbReference>
<evidence type="ECO:0000313" key="2">
    <source>
        <dbReference type="EMBL" id="KAH0468001.1"/>
    </source>
</evidence>
<dbReference type="InterPro" id="IPR036408">
    <property type="entry name" value="PSI_PsaA/B_sf"/>
</dbReference>
<gene>
    <name evidence="2" type="ORF">IEQ34_003034</name>
</gene>
<evidence type="ECO:0000259" key="1">
    <source>
        <dbReference type="Pfam" id="PF05695"/>
    </source>
</evidence>
<proteinExistence type="predicted"/>
<dbReference type="GO" id="GO:0009535">
    <property type="term" value="C:chloroplast thylakoid membrane"/>
    <property type="evidence" value="ECO:0007669"/>
    <property type="project" value="TreeGrafter"/>
</dbReference>
<evidence type="ECO:0000313" key="3">
    <source>
        <dbReference type="Proteomes" id="UP000775213"/>
    </source>
</evidence>
<dbReference type="GO" id="GO:0003735">
    <property type="term" value="F:structural constituent of ribosome"/>
    <property type="evidence" value="ECO:0007669"/>
    <property type="project" value="InterPro"/>
</dbReference>
<dbReference type="InterPro" id="IPR005679">
    <property type="entry name" value="Ribosomal_uS12_bac"/>
</dbReference>